<evidence type="ECO:0000313" key="6">
    <source>
        <dbReference type="Proteomes" id="UP000175669"/>
    </source>
</evidence>
<evidence type="ECO:0000256" key="3">
    <source>
        <dbReference type="ARBA" id="ARBA00022679"/>
    </source>
</evidence>
<feature type="domain" description="Glycosyltransferase 2-like" evidence="4">
    <location>
        <begin position="13"/>
        <end position="126"/>
    </location>
</feature>
<dbReference type="Gene3D" id="3.90.550.10">
    <property type="entry name" value="Spore Coat Polysaccharide Biosynthesis Protein SpsA, Chain A"/>
    <property type="match status" value="1"/>
</dbReference>
<comment type="similarity">
    <text evidence="1">Belongs to the glycosyltransferase 2 family.</text>
</comment>
<proteinExistence type="inferred from homology"/>
<sequence length="743" mass="83629">MSVASVDMPAVQVVIPVFSGTAETIACVNSVLEAVPLNRTRIGITVVYDAGPDAALFHALNNLASTGQIILLVNEHNRGFVHSVNRGIQYAGDNDVILLNSDTRVHGDWVDRLVTHATTDDHVGTVTPFSNNAEICSWPRLCQDNNSVADIATPDVDRAFAALGTHHLEIPTAVGFCMYIRRHCITAVGLLDEATFGHGYGEENDFCMRAARSGFRHLLACNVYVFHQGGVSFGADKLKRVEHAIATVQRLYPEYGALVARHIHDDPARQWRFAAELSLPLQQGLPLILHISHGIGGGTDRHVVELAHHTANQALHAMAVPQSDCLRLVFPTVTNGGLFQIPWRDIDHLVSLLQKLQLTSVHLHHIKGWEQRIHDLLKALDRPVDVTLHDYYFLHINPALTDRDDYFCSDPRLRDEQCSLPAPFPVNMTAAAWRDHWAPILRSARRVFIPSNAAAAIYQEYFPWLSPCITFHPDHERSTPYPDVTLPSQSPEQDMHVVVLGALSRIKGADMLERTALLAEKKGLPIRFTLIGYAYRRLAAAVNVTGSYRDQDLAALLQREQPHLVWFPCLWPETYSYTLSRAMKDGLPVMYPDLGAFPERLQGRPGSWSIDWRASPQQCLDTLMRIRTSLQDQASLEAWSDQPNSSFDYHSDYFVDAASPDECRPDSDPAHLYQAITQPLQLLLAYWLPEIPAMQPSRRKIFRLLLWLHSHRFIGMIANLLPLSLRRNVKRWFTQRPLHDHAD</sequence>
<dbReference type="PANTHER" id="PTHR43179:SF12">
    <property type="entry name" value="GALACTOFURANOSYLTRANSFERASE GLFT2"/>
    <property type="match status" value="1"/>
</dbReference>
<organism evidence="5 6">
    <name type="scientific">Pseudohongiella acticola</name>
    <dbReference type="NCBI Taxonomy" id="1524254"/>
    <lineage>
        <taxon>Bacteria</taxon>
        <taxon>Pseudomonadati</taxon>
        <taxon>Pseudomonadota</taxon>
        <taxon>Gammaproteobacteria</taxon>
        <taxon>Pseudomonadales</taxon>
        <taxon>Pseudohongiellaceae</taxon>
        <taxon>Pseudohongiella</taxon>
    </lineage>
</organism>
<reference evidence="6" key="1">
    <citation type="submission" date="2016-07" db="EMBL/GenBank/DDBJ databases">
        <authorList>
            <person name="Florea S."/>
            <person name="Webb J.S."/>
            <person name="Jaromczyk J."/>
            <person name="Schardl C.L."/>
        </authorList>
    </citation>
    <scope>NUCLEOTIDE SEQUENCE [LARGE SCALE GENOMIC DNA]</scope>
    <source>
        <strain evidence="6">KCTC 42131</strain>
    </source>
</reference>
<dbReference type="Proteomes" id="UP000175669">
    <property type="component" value="Unassembled WGS sequence"/>
</dbReference>
<evidence type="ECO:0000256" key="1">
    <source>
        <dbReference type="ARBA" id="ARBA00006739"/>
    </source>
</evidence>
<accession>A0A1E8CN98</accession>
<dbReference type="SUPFAM" id="SSF53756">
    <property type="entry name" value="UDP-Glycosyltransferase/glycogen phosphorylase"/>
    <property type="match status" value="1"/>
</dbReference>
<dbReference type="Pfam" id="PF00535">
    <property type="entry name" value="Glycos_transf_2"/>
    <property type="match status" value="1"/>
</dbReference>
<dbReference type="OrthoDB" id="9807209at2"/>
<dbReference type="InterPro" id="IPR029044">
    <property type="entry name" value="Nucleotide-diphossugar_trans"/>
</dbReference>
<keyword evidence="6" id="KW-1185">Reference proteome</keyword>
<evidence type="ECO:0000259" key="4">
    <source>
        <dbReference type="Pfam" id="PF00535"/>
    </source>
</evidence>
<dbReference type="InterPro" id="IPR001173">
    <property type="entry name" value="Glyco_trans_2-like"/>
</dbReference>
<keyword evidence="3" id="KW-0808">Transferase</keyword>
<dbReference type="EMBL" id="MASR01000001">
    <property type="protein sequence ID" value="OFE13775.1"/>
    <property type="molecule type" value="Genomic_DNA"/>
</dbReference>
<comment type="caution">
    <text evidence="5">The sequence shown here is derived from an EMBL/GenBank/DDBJ whole genome shotgun (WGS) entry which is preliminary data.</text>
</comment>
<protein>
    <recommendedName>
        <fullName evidence="4">Glycosyltransferase 2-like domain-containing protein</fullName>
    </recommendedName>
</protein>
<keyword evidence="2" id="KW-0328">Glycosyltransferase</keyword>
<dbReference type="RefSeq" id="WP_070117993.1">
    <property type="nucleotide sequence ID" value="NZ_MASR01000001.1"/>
</dbReference>
<dbReference type="SUPFAM" id="SSF53448">
    <property type="entry name" value="Nucleotide-diphospho-sugar transferases"/>
    <property type="match status" value="1"/>
</dbReference>
<dbReference type="Gene3D" id="3.40.50.2000">
    <property type="entry name" value="Glycogen Phosphorylase B"/>
    <property type="match status" value="2"/>
</dbReference>
<name>A0A1E8CN98_9GAMM</name>
<dbReference type="GO" id="GO:0016757">
    <property type="term" value="F:glycosyltransferase activity"/>
    <property type="evidence" value="ECO:0007669"/>
    <property type="project" value="UniProtKB-KW"/>
</dbReference>
<gene>
    <name evidence="5" type="ORF">PHACT_12050</name>
</gene>
<dbReference type="AlphaFoldDB" id="A0A1E8CN98"/>
<evidence type="ECO:0000313" key="5">
    <source>
        <dbReference type="EMBL" id="OFE13775.1"/>
    </source>
</evidence>
<dbReference type="STRING" id="1524254.PHACT_12050"/>
<evidence type="ECO:0000256" key="2">
    <source>
        <dbReference type="ARBA" id="ARBA00022676"/>
    </source>
</evidence>
<dbReference type="PANTHER" id="PTHR43179">
    <property type="entry name" value="RHAMNOSYLTRANSFERASE WBBL"/>
    <property type="match status" value="1"/>
</dbReference>